<keyword evidence="10" id="KW-1185">Reference proteome</keyword>
<comment type="caution">
    <text evidence="9">The sequence shown here is derived from an EMBL/GenBank/DDBJ whole genome shotgun (WGS) entry which is preliminary data.</text>
</comment>
<dbReference type="NCBIfam" id="TIGR04178">
    <property type="entry name" value="exo_archaeo"/>
    <property type="match status" value="1"/>
</dbReference>
<reference evidence="9 10" key="1">
    <citation type="journal article" date="2023" name="Antonie Van Leeuwenhoek">
        <title>Flavobacterium potami sp. nov., a multi-metal resistance genes harbouring bacterium isolated from shallow river silt.</title>
        <authorList>
            <person name="Li S."/>
            <person name="Mao S."/>
            <person name="Mu W."/>
            <person name="Guo B."/>
            <person name="Li C."/>
            <person name="Zhu Q."/>
            <person name="Hou X."/>
            <person name="Zhao Y."/>
            <person name="Wei S."/>
            <person name="Liu H."/>
            <person name="Liu A."/>
        </authorList>
    </citation>
    <scope>NUCLEOTIDE SEQUENCE [LARGE SCALE GENOMIC DNA]</scope>
    <source>
        <strain evidence="9 10">17A</strain>
    </source>
</reference>
<dbReference type="GO" id="GO:0005886">
    <property type="term" value="C:plasma membrane"/>
    <property type="evidence" value="ECO:0007669"/>
    <property type="project" value="UniProtKB-SubCell"/>
</dbReference>
<keyword evidence="5 9" id="KW-0378">Hydrolase</keyword>
<dbReference type="EC" id="3.4.22.-" evidence="9"/>
<dbReference type="InterPro" id="IPR031006">
    <property type="entry name" value="Exosort_XrtN"/>
</dbReference>
<keyword evidence="7 8" id="KW-0472">Membrane</keyword>
<evidence type="ECO:0000256" key="2">
    <source>
        <dbReference type="ARBA" id="ARBA00022475"/>
    </source>
</evidence>
<feature type="transmembrane region" description="Helical" evidence="8">
    <location>
        <begin position="190"/>
        <end position="210"/>
    </location>
</feature>
<dbReference type="Proteomes" id="UP001139366">
    <property type="component" value="Unassembled WGS sequence"/>
</dbReference>
<feature type="transmembrane region" description="Helical" evidence="8">
    <location>
        <begin position="101"/>
        <end position="122"/>
    </location>
</feature>
<dbReference type="RefSeq" id="WP_223710076.1">
    <property type="nucleotide sequence ID" value="NZ_JAINUY010000007.1"/>
</dbReference>
<keyword evidence="3" id="KW-0645">Protease</keyword>
<feature type="transmembrane region" description="Helical" evidence="8">
    <location>
        <begin position="12"/>
        <end position="31"/>
    </location>
</feature>
<evidence type="ECO:0000313" key="10">
    <source>
        <dbReference type="Proteomes" id="UP001139366"/>
    </source>
</evidence>
<dbReference type="GO" id="GO:0006508">
    <property type="term" value="P:proteolysis"/>
    <property type="evidence" value="ECO:0007669"/>
    <property type="project" value="UniProtKB-KW"/>
</dbReference>
<dbReference type="EMBL" id="JAINUY010000007">
    <property type="protein sequence ID" value="MBZ4037132.1"/>
    <property type="molecule type" value="Genomic_DNA"/>
</dbReference>
<keyword evidence="6 8" id="KW-1133">Transmembrane helix</keyword>
<keyword evidence="2" id="KW-1003">Cell membrane</keyword>
<evidence type="ECO:0000256" key="4">
    <source>
        <dbReference type="ARBA" id="ARBA00022692"/>
    </source>
</evidence>
<dbReference type="GO" id="GO:0008233">
    <property type="term" value="F:peptidase activity"/>
    <property type="evidence" value="ECO:0007669"/>
    <property type="project" value="UniProtKB-KW"/>
</dbReference>
<protein>
    <submittedName>
        <fullName evidence="9">Exosortase N</fullName>
        <ecNumber evidence="9">3.4.22.-</ecNumber>
    </submittedName>
</protein>
<dbReference type="AlphaFoldDB" id="A0A9X1KSJ2"/>
<keyword evidence="4 8" id="KW-0812">Transmembrane</keyword>
<comment type="subcellular location">
    <subcellularLocation>
        <location evidence="1">Cell membrane</location>
        <topology evidence="1">Multi-pass membrane protein</topology>
    </subcellularLocation>
</comment>
<feature type="transmembrane region" description="Helical" evidence="8">
    <location>
        <begin position="79"/>
        <end position="95"/>
    </location>
</feature>
<feature type="transmembrane region" description="Helical" evidence="8">
    <location>
        <begin position="230"/>
        <end position="250"/>
    </location>
</feature>
<evidence type="ECO:0000256" key="8">
    <source>
        <dbReference type="SAM" id="Phobius"/>
    </source>
</evidence>
<evidence type="ECO:0000256" key="6">
    <source>
        <dbReference type="ARBA" id="ARBA00022989"/>
    </source>
</evidence>
<evidence type="ECO:0000256" key="3">
    <source>
        <dbReference type="ARBA" id="ARBA00022670"/>
    </source>
</evidence>
<feature type="transmembrane region" description="Helical" evidence="8">
    <location>
        <begin position="54"/>
        <end position="72"/>
    </location>
</feature>
<evidence type="ECO:0000313" key="9">
    <source>
        <dbReference type="EMBL" id="MBZ4037132.1"/>
    </source>
</evidence>
<accession>A0A9X1KSJ2</accession>
<sequence length="251" mass="29147">MNHLISYQKRVFLLITICLIIVNYNIIMIGLDSNLFGILCSVGLFIIGGRKTNFNINYLLLPFILILEFISYRLHTKSVHFLALALFVCFLYYSATQKFSFIAFISILLFSSVFNTFFDYLSTEIKQSLCYYVYLFLKDFLPITKIEGVNFYLGESRISIDTACMGLSMFKTGLLTSAFLLIFEEKKHQKYFSILQVSLFFAVVVILNVISNYFRIITLLVFNCTEENTLHHTIGILCFLFYQIVPMLYLV</sequence>
<evidence type="ECO:0000256" key="1">
    <source>
        <dbReference type="ARBA" id="ARBA00004651"/>
    </source>
</evidence>
<dbReference type="InterPro" id="IPR026392">
    <property type="entry name" value="Exo/Archaeosortase_dom"/>
</dbReference>
<dbReference type="Pfam" id="PF09721">
    <property type="entry name" value="Exosortase_EpsH"/>
    <property type="match status" value="1"/>
</dbReference>
<organism evidence="9 10">
    <name type="scientific">Flavobacterium potami</name>
    <dbReference type="NCBI Taxonomy" id="2872310"/>
    <lineage>
        <taxon>Bacteria</taxon>
        <taxon>Pseudomonadati</taxon>
        <taxon>Bacteroidota</taxon>
        <taxon>Flavobacteriia</taxon>
        <taxon>Flavobacteriales</taxon>
        <taxon>Flavobacteriaceae</taxon>
        <taxon>Flavobacterium</taxon>
    </lineage>
</organism>
<dbReference type="InterPro" id="IPR019127">
    <property type="entry name" value="Exosortase"/>
</dbReference>
<proteinExistence type="predicted"/>
<feature type="transmembrane region" description="Helical" evidence="8">
    <location>
        <begin position="158"/>
        <end position="183"/>
    </location>
</feature>
<evidence type="ECO:0000256" key="5">
    <source>
        <dbReference type="ARBA" id="ARBA00022801"/>
    </source>
</evidence>
<dbReference type="NCBIfam" id="TIGR04476">
    <property type="entry name" value="exosort_XrtN"/>
    <property type="match status" value="1"/>
</dbReference>
<evidence type="ECO:0000256" key="7">
    <source>
        <dbReference type="ARBA" id="ARBA00023136"/>
    </source>
</evidence>
<gene>
    <name evidence="9" type="primary">xrtN</name>
    <name evidence="9" type="ORF">K6T82_20400</name>
</gene>
<name>A0A9X1KSJ2_9FLAO</name>